<evidence type="ECO:0000313" key="1">
    <source>
        <dbReference type="EMBL" id="GBP78424.1"/>
    </source>
</evidence>
<organism evidence="1 2">
    <name type="scientific">Eumeta variegata</name>
    <name type="common">Bagworm moth</name>
    <name type="synonym">Eumeta japonica</name>
    <dbReference type="NCBI Taxonomy" id="151549"/>
    <lineage>
        <taxon>Eukaryota</taxon>
        <taxon>Metazoa</taxon>
        <taxon>Ecdysozoa</taxon>
        <taxon>Arthropoda</taxon>
        <taxon>Hexapoda</taxon>
        <taxon>Insecta</taxon>
        <taxon>Pterygota</taxon>
        <taxon>Neoptera</taxon>
        <taxon>Endopterygota</taxon>
        <taxon>Lepidoptera</taxon>
        <taxon>Glossata</taxon>
        <taxon>Ditrysia</taxon>
        <taxon>Tineoidea</taxon>
        <taxon>Psychidae</taxon>
        <taxon>Oiketicinae</taxon>
        <taxon>Eumeta</taxon>
    </lineage>
</organism>
<sequence length="213" mass="23576">MFTARSCFSQRRLDQSRSARMKRFKSVSFTIEEFHRAWKPALLHRILVYETSTAASYSCLRLVDQSSGAPVCEVLSLCRSPSKSSIVRRNQHCCIVLLSTRRVQPCVETNTAASYSCLRLVDQSSGAPVCEVLSLCRSPAKSSTVRGNQHCCIIFLSTRRVQLCVETNTAASYSCLRLVDQSSGAPVCEVLSLCRSPAKTSIVRGNQHGCIIF</sequence>
<gene>
    <name evidence="1" type="ORF">EVAR_63375_1</name>
</gene>
<dbReference type="AlphaFoldDB" id="A0A4C1YU76"/>
<evidence type="ECO:0000313" key="2">
    <source>
        <dbReference type="Proteomes" id="UP000299102"/>
    </source>
</evidence>
<reference evidence="1 2" key="1">
    <citation type="journal article" date="2019" name="Commun. Biol.">
        <title>The bagworm genome reveals a unique fibroin gene that provides high tensile strength.</title>
        <authorList>
            <person name="Kono N."/>
            <person name="Nakamura H."/>
            <person name="Ohtoshi R."/>
            <person name="Tomita M."/>
            <person name="Numata K."/>
            <person name="Arakawa K."/>
        </authorList>
    </citation>
    <scope>NUCLEOTIDE SEQUENCE [LARGE SCALE GENOMIC DNA]</scope>
</reference>
<comment type="caution">
    <text evidence="1">The sequence shown here is derived from an EMBL/GenBank/DDBJ whole genome shotgun (WGS) entry which is preliminary data.</text>
</comment>
<dbReference type="Proteomes" id="UP000299102">
    <property type="component" value="Unassembled WGS sequence"/>
</dbReference>
<proteinExistence type="predicted"/>
<accession>A0A4C1YU76</accession>
<keyword evidence="2" id="KW-1185">Reference proteome</keyword>
<protein>
    <submittedName>
        <fullName evidence="1">Uncharacterized protein</fullName>
    </submittedName>
</protein>
<dbReference type="EMBL" id="BGZK01001369">
    <property type="protein sequence ID" value="GBP78424.1"/>
    <property type="molecule type" value="Genomic_DNA"/>
</dbReference>
<name>A0A4C1YU76_EUMVA</name>